<dbReference type="Proteomes" id="UP000026962">
    <property type="component" value="Chromosome 10"/>
</dbReference>
<accession>A0A0E0M502</accession>
<name>A0A0E0M502_ORYPU</name>
<protein>
    <submittedName>
        <fullName evidence="7">Uncharacterized protein</fullName>
    </submittedName>
</protein>
<reference evidence="7" key="2">
    <citation type="submission" date="2018-05" db="EMBL/GenBank/DDBJ databases">
        <title>OpunRS2 (Oryza punctata Reference Sequence Version 2).</title>
        <authorList>
            <person name="Zhang J."/>
            <person name="Kudrna D."/>
            <person name="Lee S."/>
            <person name="Talag J."/>
            <person name="Welchert J."/>
            <person name="Wing R.A."/>
        </authorList>
    </citation>
    <scope>NUCLEOTIDE SEQUENCE [LARGE SCALE GENOMIC DNA]</scope>
</reference>
<feature type="transmembrane region" description="Helical" evidence="6">
    <location>
        <begin position="188"/>
        <end position="210"/>
    </location>
</feature>
<comment type="similarity">
    <text evidence="2">Belongs to the major facilitator superfamily. Proton-dependent oligopeptide transporter (POT/PTR) (TC 2.A.17) family.</text>
</comment>
<feature type="transmembrane region" description="Helical" evidence="6">
    <location>
        <begin position="247"/>
        <end position="269"/>
    </location>
</feature>
<dbReference type="Gene3D" id="1.20.1250.20">
    <property type="entry name" value="MFS general substrate transporter like domains"/>
    <property type="match status" value="2"/>
</dbReference>
<evidence type="ECO:0000313" key="7">
    <source>
        <dbReference type="EnsemblPlants" id="OPUNC10G00450.1"/>
    </source>
</evidence>
<evidence type="ECO:0000256" key="4">
    <source>
        <dbReference type="ARBA" id="ARBA00022989"/>
    </source>
</evidence>
<dbReference type="Gramene" id="OPUNC10G00450.1">
    <property type="protein sequence ID" value="OPUNC10G00450.1"/>
    <property type="gene ID" value="OPUNC10G00450"/>
</dbReference>
<dbReference type="EnsemblPlants" id="OPUNC10G00450.1">
    <property type="protein sequence ID" value="OPUNC10G00450.1"/>
    <property type="gene ID" value="OPUNC10G00450"/>
</dbReference>
<comment type="subcellular location">
    <subcellularLocation>
        <location evidence="1">Membrane</location>
        <topology evidence="1">Multi-pass membrane protein</topology>
    </subcellularLocation>
</comment>
<dbReference type="GO" id="GO:0022857">
    <property type="term" value="F:transmembrane transporter activity"/>
    <property type="evidence" value="ECO:0007669"/>
    <property type="project" value="InterPro"/>
</dbReference>
<dbReference type="Pfam" id="PF00854">
    <property type="entry name" value="PTR2"/>
    <property type="match status" value="2"/>
</dbReference>
<evidence type="ECO:0000256" key="6">
    <source>
        <dbReference type="SAM" id="Phobius"/>
    </source>
</evidence>
<dbReference type="AlphaFoldDB" id="A0A0E0M502"/>
<evidence type="ECO:0000313" key="8">
    <source>
        <dbReference type="Proteomes" id="UP000026962"/>
    </source>
</evidence>
<keyword evidence="8" id="KW-1185">Reference proteome</keyword>
<evidence type="ECO:0000256" key="3">
    <source>
        <dbReference type="ARBA" id="ARBA00022692"/>
    </source>
</evidence>
<sequence>MEATDEERPLLPLQSQDVGSEYTRDGSVDINKQPALKHSTGNWRACFFILGVEFCENMAYFVISRNLVTFLTTVLHESKVDAARNVSAWVGACFLTPVVGAFLADTYWGRYWTIVVFLPVYITGMLIVTVSASLPMKTSSEHCSSFSSVSRALSCCPWEWCNETMHFILWADRFDSTDLEELPKKASFFNWSFFMITTSSLLSSTVLVWLQDNVGWGLGFSPLKSLCQMSSTIIEQGMVMDNHVGSFAIPPASFTIIAVLSALVLVPMYEIISVPLVKHFTGQDKGF</sequence>
<organism evidence="7">
    <name type="scientific">Oryza punctata</name>
    <name type="common">Red rice</name>
    <dbReference type="NCBI Taxonomy" id="4537"/>
    <lineage>
        <taxon>Eukaryota</taxon>
        <taxon>Viridiplantae</taxon>
        <taxon>Streptophyta</taxon>
        <taxon>Embryophyta</taxon>
        <taxon>Tracheophyta</taxon>
        <taxon>Spermatophyta</taxon>
        <taxon>Magnoliopsida</taxon>
        <taxon>Liliopsida</taxon>
        <taxon>Poales</taxon>
        <taxon>Poaceae</taxon>
        <taxon>BOP clade</taxon>
        <taxon>Oryzoideae</taxon>
        <taxon>Oryzeae</taxon>
        <taxon>Oryzinae</taxon>
        <taxon>Oryza</taxon>
    </lineage>
</organism>
<keyword evidence="4 6" id="KW-1133">Transmembrane helix</keyword>
<reference evidence="7" key="1">
    <citation type="submission" date="2015-04" db="UniProtKB">
        <authorList>
            <consortium name="EnsemblPlants"/>
        </authorList>
    </citation>
    <scope>IDENTIFICATION</scope>
</reference>
<evidence type="ECO:0000256" key="2">
    <source>
        <dbReference type="ARBA" id="ARBA00005982"/>
    </source>
</evidence>
<dbReference type="GO" id="GO:0016020">
    <property type="term" value="C:membrane"/>
    <property type="evidence" value="ECO:0007669"/>
    <property type="project" value="UniProtKB-SubCell"/>
</dbReference>
<dbReference type="PANTHER" id="PTHR11654">
    <property type="entry name" value="OLIGOPEPTIDE TRANSPORTER-RELATED"/>
    <property type="match status" value="1"/>
</dbReference>
<dbReference type="InterPro" id="IPR000109">
    <property type="entry name" value="POT_fam"/>
</dbReference>
<feature type="transmembrane region" description="Helical" evidence="6">
    <location>
        <begin position="110"/>
        <end position="130"/>
    </location>
</feature>
<dbReference type="InterPro" id="IPR036259">
    <property type="entry name" value="MFS_trans_sf"/>
</dbReference>
<keyword evidence="5 6" id="KW-0472">Membrane</keyword>
<keyword evidence="3 6" id="KW-0812">Transmembrane</keyword>
<feature type="transmembrane region" description="Helical" evidence="6">
    <location>
        <begin position="86"/>
        <end position="104"/>
    </location>
</feature>
<evidence type="ECO:0000256" key="1">
    <source>
        <dbReference type="ARBA" id="ARBA00004141"/>
    </source>
</evidence>
<dbReference type="SUPFAM" id="SSF103473">
    <property type="entry name" value="MFS general substrate transporter"/>
    <property type="match status" value="1"/>
</dbReference>
<proteinExistence type="inferred from homology"/>
<evidence type="ECO:0000256" key="5">
    <source>
        <dbReference type="ARBA" id="ARBA00023136"/>
    </source>
</evidence>
<dbReference type="HOGENOM" id="CLU_009313_2_3_1"/>